<proteinExistence type="predicted"/>
<organism evidence="4 5">
    <name type="scientific">Piromyces finnis</name>
    <dbReference type="NCBI Taxonomy" id="1754191"/>
    <lineage>
        <taxon>Eukaryota</taxon>
        <taxon>Fungi</taxon>
        <taxon>Fungi incertae sedis</taxon>
        <taxon>Chytridiomycota</taxon>
        <taxon>Chytridiomycota incertae sedis</taxon>
        <taxon>Neocallimastigomycetes</taxon>
        <taxon>Neocallimastigales</taxon>
        <taxon>Neocallimastigaceae</taxon>
        <taxon>Piromyces</taxon>
    </lineage>
</organism>
<evidence type="ECO:0000313" key="5">
    <source>
        <dbReference type="Proteomes" id="UP000193719"/>
    </source>
</evidence>
<dbReference type="InterPro" id="IPR022226">
    <property type="entry name" value="DUF3752"/>
</dbReference>
<feature type="compositionally biased region" description="Polar residues" evidence="2">
    <location>
        <begin position="76"/>
        <end position="85"/>
    </location>
</feature>
<name>A0A1Y1UZU0_9FUNG</name>
<dbReference type="Pfam" id="PF12572">
    <property type="entry name" value="DUF3752"/>
    <property type="match status" value="1"/>
</dbReference>
<evidence type="ECO:0000259" key="3">
    <source>
        <dbReference type="Pfam" id="PF12572"/>
    </source>
</evidence>
<evidence type="ECO:0000256" key="2">
    <source>
        <dbReference type="SAM" id="MobiDB-lite"/>
    </source>
</evidence>
<dbReference type="Proteomes" id="UP000193719">
    <property type="component" value="Unassembled WGS sequence"/>
</dbReference>
<reference evidence="4 5" key="2">
    <citation type="submission" date="2016-08" db="EMBL/GenBank/DDBJ databases">
        <title>Pervasive Adenine N6-methylation of Active Genes in Fungi.</title>
        <authorList>
            <consortium name="DOE Joint Genome Institute"/>
            <person name="Mondo S.J."/>
            <person name="Dannebaum R.O."/>
            <person name="Kuo R.C."/>
            <person name="Labutti K."/>
            <person name="Haridas S."/>
            <person name="Kuo A."/>
            <person name="Salamov A."/>
            <person name="Ahrendt S.R."/>
            <person name="Lipzen A."/>
            <person name="Sullivan W."/>
            <person name="Andreopoulos W.B."/>
            <person name="Clum A."/>
            <person name="Lindquist E."/>
            <person name="Daum C."/>
            <person name="Ramamoorthy G.K."/>
            <person name="Gryganskyi A."/>
            <person name="Culley D."/>
            <person name="Magnuson J.K."/>
            <person name="James T.Y."/>
            <person name="O'Malley M.A."/>
            <person name="Stajich J.E."/>
            <person name="Spatafora J.W."/>
            <person name="Visel A."/>
            <person name="Grigoriev I.V."/>
        </authorList>
    </citation>
    <scope>NUCLEOTIDE SEQUENCE [LARGE SCALE GENOMIC DNA]</scope>
    <source>
        <strain evidence="5">finn</strain>
    </source>
</reference>
<dbReference type="PANTHER" id="PTHR46370">
    <property type="entry name" value="GPALPP MOTIFS-CONTAINING PROTEIN 1"/>
    <property type="match status" value="1"/>
</dbReference>
<gene>
    <name evidence="4" type="ORF">BCR36DRAFT_586178</name>
</gene>
<feature type="domain" description="DUF3752" evidence="3">
    <location>
        <begin position="161"/>
        <end position="264"/>
    </location>
</feature>
<keyword evidence="1" id="KW-0175">Coiled coil</keyword>
<evidence type="ECO:0000256" key="1">
    <source>
        <dbReference type="SAM" id="Coils"/>
    </source>
</evidence>
<keyword evidence="5" id="KW-1185">Reference proteome</keyword>
<dbReference type="OrthoDB" id="73491at2759"/>
<dbReference type="PANTHER" id="PTHR46370:SF1">
    <property type="entry name" value="GPALPP MOTIFS-CONTAINING PROTEIN 1"/>
    <property type="match status" value="1"/>
</dbReference>
<dbReference type="AlphaFoldDB" id="A0A1Y1UZU0"/>
<evidence type="ECO:0000313" key="4">
    <source>
        <dbReference type="EMBL" id="ORX44314.1"/>
    </source>
</evidence>
<sequence>MLPSFLKNDNKDNNINSHTNESTINESEPKIVGPSLPNFLSQDNVEYKSEMIGPSIPHSFNEDSIENKPEIVDPSLSHNIPNNETNSDDDIIGPLPIAPGNELTEEEETQRIVREFEERAERMKNKLEGKEEESKTPKKLVRDEWMTMLPEDNILDRINILKPRQFRKNGVTKIDRSGWTDTPADKLRKQKEGVKDKNEKVEYIQVNKKDMEMQEMIEQYNKNYRNESLYDQHTKEYFKNKKYENNDISKLPFDRERDVLGTGSKGSIGKTNALKGVLGVESANRFTHSTTKRFL</sequence>
<feature type="region of interest" description="Disordered" evidence="2">
    <location>
        <begin position="1"/>
        <end position="37"/>
    </location>
</feature>
<dbReference type="STRING" id="1754191.A0A1Y1UZU0"/>
<feature type="compositionally biased region" description="Polar residues" evidence="2">
    <location>
        <begin position="13"/>
        <end position="26"/>
    </location>
</feature>
<accession>A0A1Y1UZU0</accession>
<reference evidence="4 5" key="1">
    <citation type="submission" date="2016-08" db="EMBL/GenBank/DDBJ databases">
        <title>Genomes of anaerobic fungi encode conserved fungal cellulosomes for biomass hydrolysis.</title>
        <authorList>
            <consortium name="DOE Joint Genome Institute"/>
            <person name="Haitjema C.H."/>
            <person name="Gilmore S.P."/>
            <person name="Henske J.K."/>
            <person name="Solomon K.V."/>
            <person name="De Groot R."/>
            <person name="Kuo A."/>
            <person name="Mondo S.J."/>
            <person name="Salamov A.A."/>
            <person name="Labutti K."/>
            <person name="Zhao Z."/>
            <person name="Chiniquy J."/>
            <person name="Barry K."/>
            <person name="Brewer H.M."/>
            <person name="Purvine S.O."/>
            <person name="Wright A.T."/>
            <person name="Boxma B."/>
            <person name="Van Alen T."/>
            <person name="Hackstein J.H."/>
            <person name="Baker S.E."/>
            <person name="Grigoriev I.V."/>
            <person name="O'Malley M.A."/>
        </authorList>
    </citation>
    <scope>NUCLEOTIDE SEQUENCE [LARGE SCALE GENOMIC DNA]</scope>
    <source>
        <strain evidence="5">finn</strain>
    </source>
</reference>
<feature type="coiled-coil region" evidence="1">
    <location>
        <begin position="106"/>
        <end position="133"/>
    </location>
</feature>
<feature type="region of interest" description="Disordered" evidence="2">
    <location>
        <begin position="50"/>
        <end position="94"/>
    </location>
</feature>
<dbReference type="EMBL" id="MCFH01000046">
    <property type="protein sequence ID" value="ORX44314.1"/>
    <property type="molecule type" value="Genomic_DNA"/>
</dbReference>
<protein>
    <recommendedName>
        <fullName evidence="3">DUF3752 domain-containing protein</fullName>
    </recommendedName>
</protein>
<comment type="caution">
    <text evidence="4">The sequence shown here is derived from an EMBL/GenBank/DDBJ whole genome shotgun (WGS) entry which is preliminary data.</text>
</comment>
<dbReference type="InterPro" id="IPR046331">
    <property type="entry name" value="GPAM1-like"/>
</dbReference>